<dbReference type="Gramene" id="RZC58921">
    <property type="protein sequence ID" value="RZC58921"/>
    <property type="gene ID" value="C5167_006237"/>
</dbReference>
<evidence type="ECO:0000313" key="6">
    <source>
        <dbReference type="Proteomes" id="UP000316621"/>
    </source>
</evidence>
<dbReference type="SUPFAM" id="SSF54001">
    <property type="entry name" value="Cysteine proteinases"/>
    <property type="match status" value="1"/>
</dbReference>
<dbReference type="InterPro" id="IPR038765">
    <property type="entry name" value="Papain-like_cys_pep_sf"/>
</dbReference>
<evidence type="ECO:0000256" key="1">
    <source>
        <dbReference type="ARBA" id="ARBA00005234"/>
    </source>
</evidence>
<dbReference type="GO" id="GO:0006508">
    <property type="term" value="P:proteolysis"/>
    <property type="evidence" value="ECO:0007669"/>
    <property type="project" value="UniProtKB-KW"/>
</dbReference>
<name>A0A4Y7JG69_PAPSO</name>
<sequence length="200" mass="23729">MSITLSYSNDLGLERVKRIIRRLYVRDIDKYGSIIESTVTQHIIKMGRTTDRILIPIIHRAGIGQHWTLLVFYINKRRFEHFNSFDKAKSDCLENAKVMDEFCLEHINKFLDHNNFTTVDKVDMVEVEVPQGDTKNSLLYVRHFIKRRSKYDSQNFKEFDFKSEKELIENMDKKRVALVHSLLTAKDPEISWKMSDKLEE</sequence>
<proteinExistence type="inferred from homology"/>
<dbReference type="AlphaFoldDB" id="A0A4Y7JG69"/>
<evidence type="ECO:0000256" key="2">
    <source>
        <dbReference type="ARBA" id="ARBA00022670"/>
    </source>
</evidence>
<dbReference type="Gene3D" id="3.40.395.10">
    <property type="entry name" value="Adenoviral Proteinase, Chain A"/>
    <property type="match status" value="1"/>
</dbReference>
<feature type="domain" description="Ubiquitin-like protease family profile" evidence="4">
    <location>
        <begin position="50"/>
        <end position="163"/>
    </location>
</feature>
<accession>A0A4Y7JG69</accession>
<dbReference type="Proteomes" id="UP000316621">
    <property type="component" value="Chromosome 4"/>
</dbReference>
<reference evidence="5 6" key="1">
    <citation type="journal article" date="2018" name="Science">
        <title>The opium poppy genome and morphinan production.</title>
        <authorList>
            <person name="Guo L."/>
            <person name="Winzer T."/>
            <person name="Yang X."/>
            <person name="Li Y."/>
            <person name="Ning Z."/>
            <person name="He Z."/>
            <person name="Teodor R."/>
            <person name="Lu Y."/>
            <person name="Bowser T.A."/>
            <person name="Graham I.A."/>
            <person name="Ye K."/>
        </authorList>
    </citation>
    <scope>NUCLEOTIDE SEQUENCE [LARGE SCALE GENOMIC DNA]</scope>
    <source>
        <strain evidence="6">cv. HN1</strain>
        <tissue evidence="5">Leaves</tissue>
    </source>
</reference>
<protein>
    <recommendedName>
        <fullName evidence="4">Ubiquitin-like protease family profile domain-containing protein</fullName>
    </recommendedName>
</protein>
<gene>
    <name evidence="5" type="ORF">C5167_006237</name>
</gene>
<dbReference type="GO" id="GO:0008234">
    <property type="term" value="F:cysteine-type peptidase activity"/>
    <property type="evidence" value="ECO:0007669"/>
    <property type="project" value="InterPro"/>
</dbReference>
<evidence type="ECO:0000256" key="3">
    <source>
        <dbReference type="ARBA" id="ARBA00022801"/>
    </source>
</evidence>
<evidence type="ECO:0000259" key="4">
    <source>
        <dbReference type="Pfam" id="PF02902"/>
    </source>
</evidence>
<dbReference type="EMBL" id="CM010718">
    <property type="protein sequence ID" value="RZC58921.1"/>
    <property type="molecule type" value="Genomic_DNA"/>
</dbReference>
<keyword evidence="6" id="KW-1185">Reference proteome</keyword>
<keyword evidence="2" id="KW-0645">Protease</keyword>
<evidence type="ECO:0000313" key="5">
    <source>
        <dbReference type="EMBL" id="RZC58921.1"/>
    </source>
</evidence>
<organism evidence="5 6">
    <name type="scientific">Papaver somniferum</name>
    <name type="common">Opium poppy</name>
    <dbReference type="NCBI Taxonomy" id="3469"/>
    <lineage>
        <taxon>Eukaryota</taxon>
        <taxon>Viridiplantae</taxon>
        <taxon>Streptophyta</taxon>
        <taxon>Embryophyta</taxon>
        <taxon>Tracheophyta</taxon>
        <taxon>Spermatophyta</taxon>
        <taxon>Magnoliopsida</taxon>
        <taxon>Ranunculales</taxon>
        <taxon>Papaveraceae</taxon>
        <taxon>Papaveroideae</taxon>
        <taxon>Papaver</taxon>
    </lineage>
</organism>
<keyword evidence="3" id="KW-0378">Hydrolase</keyword>
<comment type="similarity">
    <text evidence="1">Belongs to the peptidase C48 family.</text>
</comment>
<dbReference type="Pfam" id="PF02902">
    <property type="entry name" value="Peptidase_C48"/>
    <property type="match status" value="1"/>
</dbReference>
<dbReference type="InterPro" id="IPR003653">
    <property type="entry name" value="Peptidase_C48_C"/>
</dbReference>